<gene>
    <name evidence="3" type="ORF">SAMN04488058_11534</name>
</gene>
<organism evidence="3 4">
    <name type="scientific">Deinococcus reticulitermitis</name>
    <dbReference type="NCBI Taxonomy" id="856736"/>
    <lineage>
        <taxon>Bacteria</taxon>
        <taxon>Thermotogati</taxon>
        <taxon>Deinococcota</taxon>
        <taxon>Deinococci</taxon>
        <taxon>Deinococcales</taxon>
        <taxon>Deinococcaceae</taxon>
        <taxon>Deinococcus</taxon>
    </lineage>
</organism>
<dbReference type="AlphaFoldDB" id="A0A1H7B112"/>
<sequence>MCSTARRRGAAALPLLALLCACQDQQARTQNAELERRVTALEARVQRLEQRGAEAGPSPAGAAAVTARASAQNCAAELSRALEGFRRVSLEQRYPTERELNLPPACVGERLSWEKRTAQAYAFTVRGTGGEVLARQSGP</sequence>
<feature type="signal peptide" evidence="2">
    <location>
        <begin position="1"/>
        <end position="27"/>
    </location>
</feature>
<keyword evidence="4" id="KW-1185">Reference proteome</keyword>
<keyword evidence="2" id="KW-0732">Signal</keyword>
<evidence type="ECO:0008006" key="5">
    <source>
        <dbReference type="Google" id="ProtNLM"/>
    </source>
</evidence>
<evidence type="ECO:0000313" key="4">
    <source>
        <dbReference type="Proteomes" id="UP000199223"/>
    </source>
</evidence>
<keyword evidence="1" id="KW-0175">Coiled coil</keyword>
<evidence type="ECO:0000313" key="3">
    <source>
        <dbReference type="EMBL" id="SEJ70846.1"/>
    </source>
</evidence>
<proteinExistence type="predicted"/>
<dbReference type="STRING" id="856736.SAMN04488058_11534"/>
<dbReference type="RefSeq" id="WP_092265189.1">
    <property type="nucleotide sequence ID" value="NZ_FNZA01000015.1"/>
</dbReference>
<reference evidence="4" key="1">
    <citation type="submission" date="2016-10" db="EMBL/GenBank/DDBJ databases">
        <authorList>
            <person name="Varghese N."/>
            <person name="Submissions S."/>
        </authorList>
    </citation>
    <scope>NUCLEOTIDE SEQUENCE [LARGE SCALE GENOMIC DNA]</scope>
    <source>
        <strain evidence="4">CGMCC 1.10218</strain>
    </source>
</reference>
<evidence type="ECO:0000256" key="1">
    <source>
        <dbReference type="SAM" id="Coils"/>
    </source>
</evidence>
<protein>
    <recommendedName>
        <fullName evidence="5">Lipoprotein</fullName>
    </recommendedName>
</protein>
<dbReference type="EMBL" id="FNZA01000015">
    <property type="protein sequence ID" value="SEJ70846.1"/>
    <property type="molecule type" value="Genomic_DNA"/>
</dbReference>
<dbReference type="OrthoDB" id="71849at2"/>
<feature type="coiled-coil region" evidence="1">
    <location>
        <begin position="24"/>
        <end position="51"/>
    </location>
</feature>
<dbReference type="PROSITE" id="PS51257">
    <property type="entry name" value="PROKAR_LIPOPROTEIN"/>
    <property type="match status" value="1"/>
</dbReference>
<feature type="chain" id="PRO_5011622519" description="Lipoprotein" evidence="2">
    <location>
        <begin position="28"/>
        <end position="139"/>
    </location>
</feature>
<name>A0A1H7B112_9DEIO</name>
<dbReference type="Proteomes" id="UP000199223">
    <property type="component" value="Unassembled WGS sequence"/>
</dbReference>
<accession>A0A1H7B112</accession>
<evidence type="ECO:0000256" key="2">
    <source>
        <dbReference type="SAM" id="SignalP"/>
    </source>
</evidence>